<dbReference type="EMBL" id="PJQY01000362">
    <property type="protein sequence ID" value="PQQ12294.1"/>
    <property type="molecule type" value="Genomic_DNA"/>
</dbReference>
<proteinExistence type="predicted"/>
<gene>
    <name evidence="1" type="ORF">Pyn_25023</name>
</gene>
<comment type="caution">
    <text evidence="1">The sequence shown here is derived from an EMBL/GenBank/DDBJ whole genome shotgun (WGS) entry which is preliminary data.</text>
</comment>
<evidence type="ECO:0000313" key="2">
    <source>
        <dbReference type="Proteomes" id="UP000250321"/>
    </source>
</evidence>
<dbReference type="AlphaFoldDB" id="A0A314Z472"/>
<keyword evidence="2" id="KW-1185">Reference proteome</keyword>
<dbReference type="GO" id="GO:0008970">
    <property type="term" value="F:phospholipase A1 activity"/>
    <property type="evidence" value="ECO:0007669"/>
    <property type="project" value="InterPro"/>
</dbReference>
<protein>
    <submittedName>
        <fullName evidence="1">Uncharacterized protein</fullName>
    </submittedName>
</protein>
<sequence length="88" mass="9850">MTVVIAAASESEKHETAKDFREASIPHHGLDSHASWQGTNALVHRGIYEAAEAMYEQFMPEILDHLERNGEQAKLQFTAIALEEALLF</sequence>
<dbReference type="InterPro" id="IPR043367">
    <property type="entry name" value="PLIP1/2/3"/>
</dbReference>
<name>A0A314Z472_PRUYE</name>
<organism evidence="1 2">
    <name type="scientific">Prunus yedoensis var. nudiflora</name>
    <dbReference type="NCBI Taxonomy" id="2094558"/>
    <lineage>
        <taxon>Eukaryota</taxon>
        <taxon>Viridiplantae</taxon>
        <taxon>Streptophyta</taxon>
        <taxon>Embryophyta</taxon>
        <taxon>Tracheophyta</taxon>
        <taxon>Spermatophyta</taxon>
        <taxon>Magnoliopsida</taxon>
        <taxon>eudicotyledons</taxon>
        <taxon>Gunneridae</taxon>
        <taxon>Pentapetalae</taxon>
        <taxon>rosids</taxon>
        <taxon>fabids</taxon>
        <taxon>Rosales</taxon>
        <taxon>Rosaceae</taxon>
        <taxon>Amygdaloideae</taxon>
        <taxon>Amygdaleae</taxon>
        <taxon>Prunus</taxon>
    </lineage>
</organism>
<accession>A0A314Z472</accession>
<dbReference type="PANTHER" id="PTHR46483">
    <property type="entry name" value="PHOSPHOLIPASE A1 PLIP2, CHLOROPLASTIC"/>
    <property type="match status" value="1"/>
</dbReference>
<dbReference type="OrthoDB" id="438440at2759"/>
<dbReference type="PANTHER" id="PTHR46483:SF1">
    <property type="entry name" value="PHOSPHOLIPASE A1 PLIP1, CHLOROPLASTIC"/>
    <property type="match status" value="1"/>
</dbReference>
<dbReference type="Proteomes" id="UP000250321">
    <property type="component" value="Unassembled WGS sequence"/>
</dbReference>
<dbReference type="STRING" id="2094558.A0A314Z472"/>
<evidence type="ECO:0000313" key="1">
    <source>
        <dbReference type="EMBL" id="PQQ12294.1"/>
    </source>
</evidence>
<reference evidence="1 2" key="1">
    <citation type="submission" date="2018-02" db="EMBL/GenBank/DDBJ databases">
        <title>Draft genome of wild Prunus yedoensis var. nudiflora.</title>
        <authorList>
            <person name="Baek S."/>
            <person name="Kim J.-H."/>
            <person name="Choi K."/>
            <person name="Kim G.-B."/>
            <person name="Cho A."/>
            <person name="Jang H."/>
            <person name="Shin C.-H."/>
            <person name="Yu H.-J."/>
            <person name="Mun J.-H."/>
        </authorList>
    </citation>
    <scope>NUCLEOTIDE SEQUENCE [LARGE SCALE GENOMIC DNA]</scope>
    <source>
        <strain evidence="2">cv. Jeju island</strain>
        <tissue evidence="1">Leaf</tissue>
    </source>
</reference>